<organism evidence="5 6">
    <name type="scientific">Streptacidiphilus jiangxiensis</name>
    <dbReference type="NCBI Taxonomy" id="235985"/>
    <lineage>
        <taxon>Bacteria</taxon>
        <taxon>Bacillati</taxon>
        <taxon>Actinomycetota</taxon>
        <taxon>Actinomycetes</taxon>
        <taxon>Kitasatosporales</taxon>
        <taxon>Streptomycetaceae</taxon>
        <taxon>Streptacidiphilus</taxon>
    </lineage>
</organism>
<sequence length="89" mass="9943">MPHNLAPTRAASTNTLVTDDESTGPRRVRVVDERAHEGTCGSEVIELTRTEYALLRHLMRNSRRVLSRGRTPFIHTVRGTGHLIKAPTT</sequence>
<evidence type="ECO:0000313" key="5">
    <source>
        <dbReference type="EMBL" id="SEM63566.1"/>
    </source>
</evidence>
<dbReference type="GO" id="GO:0000160">
    <property type="term" value="P:phosphorelay signal transduction system"/>
    <property type="evidence" value="ECO:0007669"/>
    <property type="project" value="InterPro"/>
</dbReference>
<name>A0A1H7ZZA2_STRJI</name>
<evidence type="ECO:0000256" key="1">
    <source>
        <dbReference type="ARBA" id="ARBA00023125"/>
    </source>
</evidence>
<accession>A0A1H7ZZA2</accession>
<keyword evidence="6" id="KW-1185">Reference proteome</keyword>
<evidence type="ECO:0000313" key="6">
    <source>
        <dbReference type="Proteomes" id="UP000183015"/>
    </source>
</evidence>
<evidence type="ECO:0000256" key="3">
    <source>
        <dbReference type="SAM" id="MobiDB-lite"/>
    </source>
</evidence>
<dbReference type="SUPFAM" id="SSF46894">
    <property type="entry name" value="C-terminal effector domain of the bipartite response regulators"/>
    <property type="match status" value="1"/>
</dbReference>
<feature type="domain" description="OmpR/PhoB-type" evidence="4">
    <location>
        <begin position="13"/>
        <end position="89"/>
    </location>
</feature>
<dbReference type="InterPro" id="IPR001867">
    <property type="entry name" value="OmpR/PhoB-type_DNA-bd"/>
</dbReference>
<dbReference type="Proteomes" id="UP000183015">
    <property type="component" value="Unassembled WGS sequence"/>
</dbReference>
<feature type="DNA-binding region" description="OmpR/PhoB-type" evidence="2">
    <location>
        <begin position="13"/>
        <end position="89"/>
    </location>
</feature>
<gene>
    <name evidence="5" type="ORF">SAMN05414137_13920</name>
</gene>
<evidence type="ECO:0000256" key="2">
    <source>
        <dbReference type="PROSITE-ProRule" id="PRU01091"/>
    </source>
</evidence>
<dbReference type="Gene3D" id="1.10.10.10">
    <property type="entry name" value="Winged helix-like DNA-binding domain superfamily/Winged helix DNA-binding domain"/>
    <property type="match status" value="1"/>
</dbReference>
<dbReference type="GO" id="GO:0003677">
    <property type="term" value="F:DNA binding"/>
    <property type="evidence" value="ECO:0007669"/>
    <property type="project" value="UniProtKB-UniRule"/>
</dbReference>
<dbReference type="EMBL" id="FOAZ01000039">
    <property type="protein sequence ID" value="SEM63566.1"/>
    <property type="molecule type" value="Genomic_DNA"/>
</dbReference>
<dbReference type="InterPro" id="IPR016032">
    <property type="entry name" value="Sig_transdc_resp-reg_C-effctor"/>
</dbReference>
<dbReference type="STRING" id="235985.SAMN05414137_13920"/>
<keyword evidence="1 2" id="KW-0238">DNA-binding</keyword>
<protein>
    <submittedName>
        <fullName evidence="5">Transcriptional regulatory protein, C terminal</fullName>
    </submittedName>
</protein>
<feature type="region of interest" description="Disordered" evidence="3">
    <location>
        <begin position="1"/>
        <end position="25"/>
    </location>
</feature>
<dbReference type="eggNOG" id="COG0745">
    <property type="taxonomic scope" value="Bacteria"/>
</dbReference>
<proteinExistence type="predicted"/>
<dbReference type="GO" id="GO:0006355">
    <property type="term" value="P:regulation of DNA-templated transcription"/>
    <property type="evidence" value="ECO:0007669"/>
    <property type="project" value="InterPro"/>
</dbReference>
<dbReference type="PROSITE" id="PS51755">
    <property type="entry name" value="OMPR_PHOB"/>
    <property type="match status" value="1"/>
</dbReference>
<evidence type="ECO:0000259" key="4">
    <source>
        <dbReference type="PROSITE" id="PS51755"/>
    </source>
</evidence>
<dbReference type="InterPro" id="IPR036388">
    <property type="entry name" value="WH-like_DNA-bd_sf"/>
</dbReference>
<dbReference type="RefSeq" id="WP_042444952.1">
    <property type="nucleotide sequence ID" value="NZ_BBPN01000008.1"/>
</dbReference>
<reference evidence="6" key="1">
    <citation type="submission" date="2016-10" db="EMBL/GenBank/DDBJ databases">
        <authorList>
            <person name="Varghese N."/>
        </authorList>
    </citation>
    <scope>NUCLEOTIDE SEQUENCE [LARGE SCALE GENOMIC DNA]</scope>
    <source>
        <strain evidence="6">DSM 45096 / BCRC 16803 / CGMCC 4.1857 / CIP 109030 / JCM 12277 / KCTC 19219 / NBRC 100920 / 33214</strain>
    </source>
</reference>
<dbReference type="AlphaFoldDB" id="A0A1H7ZZA2"/>